<dbReference type="InterPro" id="IPR021158">
    <property type="entry name" value="Pept_M10A_Zn_BS"/>
</dbReference>
<evidence type="ECO:0000256" key="8">
    <source>
        <dbReference type="ARBA" id="ARBA00022737"/>
    </source>
</evidence>
<feature type="binding site" evidence="17">
    <location>
        <position position="291"/>
    </location>
    <ligand>
        <name>Ca(2+)</name>
        <dbReference type="ChEBI" id="CHEBI:29108"/>
        <label>4</label>
    </ligand>
</feature>
<feature type="binding site" evidence="17">
    <location>
        <position position="180"/>
    </location>
    <ligand>
        <name>Ca(2+)</name>
        <dbReference type="ChEBI" id="CHEBI:29108"/>
        <label>3</label>
    </ligand>
</feature>
<evidence type="ECO:0000259" key="22">
    <source>
        <dbReference type="SMART" id="SM00235"/>
    </source>
</evidence>
<dbReference type="SUPFAM" id="SSF47090">
    <property type="entry name" value="PGBD-like"/>
    <property type="match status" value="1"/>
</dbReference>
<dbReference type="InterPro" id="IPR036375">
    <property type="entry name" value="Hemopexin-like_dom_sf"/>
</dbReference>
<dbReference type="GO" id="GO:0030198">
    <property type="term" value="P:extracellular matrix organization"/>
    <property type="evidence" value="ECO:0000318"/>
    <property type="project" value="GO_Central"/>
</dbReference>
<dbReference type="InterPro" id="IPR024079">
    <property type="entry name" value="MetalloPept_cat_dom_sf"/>
</dbReference>
<keyword evidence="13" id="KW-0865">Zymogen</keyword>
<dbReference type="GO" id="GO:0008270">
    <property type="term" value="F:zinc ion binding"/>
    <property type="evidence" value="ECO:0007669"/>
    <property type="project" value="InterPro"/>
</dbReference>
<feature type="binding site" evidence="17">
    <location>
        <position position="434"/>
    </location>
    <ligand>
        <name>Ca(2+)</name>
        <dbReference type="ChEBI" id="CHEBI:29108"/>
        <label>5</label>
    </ligand>
</feature>
<dbReference type="InterPro" id="IPR000585">
    <property type="entry name" value="Hemopexin-like_dom"/>
</dbReference>
<dbReference type="Proteomes" id="UP000002280">
    <property type="component" value="Chromosome 4"/>
</dbReference>
<dbReference type="InterPro" id="IPR018487">
    <property type="entry name" value="Hemopexin-like_repeat"/>
</dbReference>
<keyword evidence="24" id="KW-1185">Reference proteome</keyword>
<dbReference type="HOGENOM" id="CLU_015489_6_0_1"/>
<keyword evidence="12" id="KW-0482">Metalloprotease</keyword>
<dbReference type="GO" id="GO:0004222">
    <property type="term" value="F:metalloendopeptidase activity"/>
    <property type="evidence" value="ECO:0000318"/>
    <property type="project" value="GO_Central"/>
</dbReference>
<evidence type="ECO:0000256" key="6">
    <source>
        <dbReference type="ARBA" id="ARBA00022723"/>
    </source>
</evidence>
<evidence type="ECO:0000256" key="15">
    <source>
        <dbReference type="PIRSR" id="PIRSR001191-1"/>
    </source>
</evidence>
<evidence type="ECO:0000256" key="4">
    <source>
        <dbReference type="ARBA" id="ARBA00022530"/>
    </source>
</evidence>
<evidence type="ECO:0000256" key="1">
    <source>
        <dbReference type="ARBA" id="ARBA00004498"/>
    </source>
</evidence>
<proteinExistence type="inferred from homology"/>
<dbReference type="MEROPS" id="M10.018"/>
<accession>F6WLV8</accession>
<dbReference type="PRINTS" id="PR00138">
    <property type="entry name" value="MATRIXIN"/>
</dbReference>
<dbReference type="InParanoid" id="F6WLV8"/>
<dbReference type="GO" id="GO:0030574">
    <property type="term" value="P:collagen catabolic process"/>
    <property type="evidence" value="ECO:0000318"/>
    <property type="project" value="GO_Central"/>
</dbReference>
<dbReference type="GeneTree" id="ENSGT00940000161871"/>
<dbReference type="GO" id="GO:0031012">
    <property type="term" value="C:extracellular matrix"/>
    <property type="evidence" value="ECO:0007669"/>
    <property type="project" value="InterPro"/>
</dbReference>
<feature type="domain" description="Peptidase metallopeptidase" evidence="22">
    <location>
        <begin position="108"/>
        <end position="268"/>
    </location>
</feature>
<feature type="binding site" evidence="16">
    <location>
        <position position="222"/>
    </location>
    <ligand>
        <name>Zn(2+)</name>
        <dbReference type="ChEBI" id="CHEBI:29105"/>
        <label>2</label>
        <note>catalytic</note>
    </ligand>
</feature>
<dbReference type="GO" id="GO:0032760">
    <property type="term" value="P:positive regulation of tumor necrosis factor production"/>
    <property type="evidence" value="ECO:0007669"/>
    <property type="project" value="Ensembl"/>
</dbReference>
<dbReference type="CDD" id="cd00094">
    <property type="entry name" value="HX"/>
    <property type="match status" value="1"/>
</dbReference>
<evidence type="ECO:0000256" key="9">
    <source>
        <dbReference type="ARBA" id="ARBA00022801"/>
    </source>
</evidence>
<feature type="binding site" evidence="16">
    <location>
        <position position="226"/>
    </location>
    <ligand>
        <name>Zn(2+)</name>
        <dbReference type="ChEBI" id="CHEBI:29105"/>
        <label>2</label>
        <note>catalytic</note>
    </ligand>
</feature>
<dbReference type="AlphaFoldDB" id="F6WLV8"/>
<comment type="cofactor">
    <cofactor evidence="17">
        <name>Ca(2+)</name>
        <dbReference type="ChEBI" id="CHEBI:29108"/>
    </cofactor>
    <text evidence="17">Can bind about 5 Ca(2+) ions per subunit.</text>
</comment>
<keyword evidence="7 21" id="KW-0732">Signal</keyword>
<dbReference type="Gene3D" id="2.110.10.10">
    <property type="entry name" value="Hemopexin-like domain"/>
    <property type="match status" value="1"/>
</dbReference>
<feature type="binding site" evidence="17">
    <location>
        <position position="293"/>
    </location>
    <ligand>
        <name>Ca(2+)</name>
        <dbReference type="ChEBI" id="CHEBI:29108"/>
        <label>5</label>
    </ligand>
</feature>
<feature type="signal peptide" evidence="21">
    <location>
        <begin position="1"/>
        <end position="21"/>
    </location>
</feature>
<dbReference type="GO" id="GO:1903980">
    <property type="term" value="P:positive regulation of microglial cell activation"/>
    <property type="evidence" value="ECO:0007669"/>
    <property type="project" value="Ensembl"/>
</dbReference>
<feature type="binding site" evidence="17">
    <location>
        <position position="337"/>
    </location>
    <ligand>
        <name>Ca(2+)</name>
        <dbReference type="ChEBI" id="CHEBI:29108"/>
        <label>5</label>
    </ligand>
</feature>
<organism evidence="23 24">
    <name type="scientific">Monodelphis domestica</name>
    <name type="common">Gray short-tailed opossum</name>
    <dbReference type="NCBI Taxonomy" id="13616"/>
    <lineage>
        <taxon>Eukaryota</taxon>
        <taxon>Metazoa</taxon>
        <taxon>Chordata</taxon>
        <taxon>Craniata</taxon>
        <taxon>Vertebrata</taxon>
        <taxon>Euteleostomi</taxon>
        <taxon>Mammalia</taxon>
        <taxon>Metatheria</taxon>
        <taxon>Didelphimorphia</taxon>
        <taxon>Didelphidae</taxon>
        <taxon>Monodelphis</taxon>
    </lineage>
</organism>
<keyword evidence="14 18" id="KW-1015">Disulfide bond</keyword>
<dbReference type="PIRSF" id="PIRSF001191">
    <property type="entry name" value="Peptidase_M10A_matrix"/>
    <property type="match status" value="1"/>
</dbReference>
<feature type="short sequence motif" description="Cysteine switch" evidence="19">
    <location>
        <begin position="93"/>
        <end position="100"/>
    </location>
</feature>
<dbReference type="PROSITE" id="PS51642">
    <property type="entry name" value="HEMOPEXIN_2"/>
    <property type="match status" value="3"/>
</dbReference>
<reference evidence="23 24" key="1">
    <citation type="journal article" date="2007" name="Nature">
        <title>Genome of the marsupial Monodelphis domestica reveals innovation in non-coding sequences.</title>
        <authorList>
            <person name="Mikkelsen T.S."/>
            <person name="Wakefield M.J."/>
            <person name="Aken B."/>
            <person name="Amemiya C.T."/>
            <person name="Chang J.L."/>
            <person name="Duke S."/>
            <person name="Garber M."/>
            <person name="Gentles A.J."/>
            <person name="Goodstadt L."/>
            <person name="Heger A."/>
            <person name="Jurka J."/>
            <person name="Kamal M."/>
            <person name="Mauceli E."/>
            <person name="Searle S.M."/>
            <person name="Sharpe T."/>
            <person name="Baker M.L."/>
            <person name="Batzer M.A."/>
            <person name="Benos P.V."/>
            <person name="Belov K."/>
            <person name="Clamp M."/>
            <person name="Cook A."/>
            <person name="Cuff J."/>
            <person name="Das R."/>
            <person name="Davidow L."/>
            <person name="Deakin J.E."/>
            <person name="Fazzari M.J."/>
            <person name="Glass J.L."/>
            <person name="Grabherr M."/>
            <person name="Greally J.M."/>
            <person name="Gu W."/>
            <person name="Hore T.A."/>
            <person name="Huttley G.A."/>
            <person name="Kleber M."/>
            <person name="Jirtle R.L."/>
            <person name="Koina E."/>
            <person name="Lee J.T."/>
            <person name="Mahony S."/>
            <person name="Marra M.A."/>
            <person name="Miller R.D."/>
            <person name="Nicholls R.D."/>
            <person name="Oda M."/>
            <person name="Papenfuss A.T."/>
            <person name="Parra Z.E."/>
            <person name="Pollock D.D."/>
            <person name="Ray D.A."/>
            <person name="Schein J.E."/>
            <person name="Speed T.P."/>
            <person name="Thompson K."/>
            <person name="VandeBerg J.L."/>
            <person name="Wade C.M."/>
            <person name="Walker J.A."/>
            <person name="Waters P.D."/>
            <person name="Webber C."/>
            <person name="Weidman J.R."/>
            <person name="Xie X."/>
            <person name="Zody M.C."/>
            <person name="Baldwin J."/>
            <person name="Abdouelleil A."/>
            <person name="Abdulkadir J."/>
            <person name="Abebe A."/>
            <person name="Abera B."/>
            <person name="Abreu J."/>
            <person name="Acer S.C."/>
            <person name="Aftuck L."/>
            <person name="Alexander A."/>
            <person name="An P."/>
            <person name="Anderson E."/>
            <person name="Anderson S."/>
            <person name="Arachi H."/>
            <person name="Azer M."/>
            <person name="Bachantsang P."/>
            <person name="Barry A."/>
            <person name="Bayul T."/>
            <person name="Berlin A."/>
            <person name="Bessette D."/>
            <person name="Bloom T."/>
            <person name="Bloom T."/>
            <person name="Boguslavskiy L."/>
            <person name="Bonnet C."/>
            <person name="Boukhgalter B."/>
            <person name="Bourzgui I."/>
            <person name="Brown A."/>
            <person name="Cahill P."/>
            <person name="Channer S."/>
            <person name="Cheshatsang Y."/>
            <person name="Chuda L."/>
            <person name="Citroen M."/>
            <person name="Collymore A."/>
            <person name="Cooke P."/>
            <person name="Costello M."/>
            <person name="D'Aco K."/>
            <person name="Daza R."/>
            <person name="De Haan G."/>
            <person name="DeGray S."/>
            <person name="DeMaso C."/>
            <person name="Dhargay N."/>
            <person name="Dooley K."/>
            <person name="Dooley E."/>
            <person name="Doricent M."/>
            <person name="Dorje P."/>
            <person name="Dorjee K."/>
            <person name="Dupes A."/>
            <person name="Elong R."/>
            <person name="Falk J."/>
            <person name="Farina A."/>
            <person name="Faro S."/>
            <person name="Ferguson D."/>
            <person name="Fisher S."/>
            <person name="Foley C.D."/>
            <person name="Franke A."/>
            <person name="Friedrich D."/>
            <person name="Gadbois L."/>
            <person name="Gearin G."/>
            <person name="Gearin C.R."/>
            <person name="Giannoukos G."/>
            <person name="Goode T."/>
            <person name="Graham J."/>
            <person name="Grandbois E."/>
            <person name="Grewal S."/>
            <person name="Gyaltsen K."/>
            <person name="Hafez N."/>
            <person name="Hagos B."/>
            <person name="Hall J."/>
            <person name="Henson C."/>
            <person name="Hollinger A."/>
            <person name="Honan T."/>
            <person name="Huard M.D."/>
            <person name="Hughes L."/>
            <person name="Hurhula B."/>
            <person name="Husby M.E."/>
            <person name="Kamat A."/>
            <person name="Kanga B."/>
            <person name="Kashin S."/>
            <person name="Khazanovich D."/>
            <person name="Kisner P."/>
            <person name="Lance K."/>
            <person name="Lara M."/>
            <person name="Lee W."/>
            <person name="Lennon N."/>
            <person name="Letendre F."/>
            <person name="LeVine R."/>
            <person name="Lipovsky A."/>
            <person name="Liu X."/>
            <person name="Liu J."/>
            <person name="Liu S."/>
            <person name="Lokyitsang T."/>
            <person name="Lokyitsang Y."/>
            <person name="Lubonja R."/>
            <person name="Lui A."/>
            <person name="MacDonald P."/>
            <person name="Magnisalis V."/>
            <person name="Maru K."/>
            <person name="Matthews C."/>
            <person name="McCusker W."/>
            <person name="McDonough S."/>
            <person name="Mehta T."/>
            <person name="Meldrim J."/>
            <person name="Meneus L."/>
            <person name="Mihai O."/>
            <person name="Mihalev A."/>
            <person name="Mihova T."/>
            <person name="Mittelman R."/>
            <person name="Mlenga V."/>
            <person name="Montmayeur A."/>
            <person name="Mulrain L."/>
            <person name="Navidi A."/>
            <person name="Naylor J."/>
            <person name="Negash T."/>
            <person name="Nguyen T."/>
            <person name="Nguyen N."/>
            <person name="Nicol R."/>
            <person name="Norbu C."/>
            <person name="Norbu N."/>
            <person name="Novod N."/>
            <person name="O'Neill B."/>
            <person name="Osman S."/>
            <person name="Markiewicz E."/>
            <person name="Oyono O.L."/>
            <person name="Patti C."/>
            <person name="Phunkhang P."/>
            <person name="Pierre F."/>
            <person name="Priest M."/>
            <person name="Raghuraman S."/>
            <person name="Rege F."/>
            <person name="Reyes R."/>
            <person name="Rise C."/>
            <person name="Rogov P."/>
            <person name="Ross K."/>
            <person name="Ryan E."/>
            <person name="Settipalli S."/>
            <person name="Shea T."/>
            <person name="Sherpa N."/>
            <person name="Shi L."/>
            <person name="Shih D."/>
            <person name="Sparrow T."/>
            <person name="Spaulding J."/>
            <person name="Stalker J."/>
            <person name="Stange-Thomann N."/>
            <person name="Stavropoulos S."/>
            <person name="Stone C."/>
            <person name="Strader C."/>
            <person name="Tesfaye S."/>
            <person name="Thomson T."/>
            <person name="Thoulutsang Y."/>
            <person name="Thoulutsang D."/>
            <person name="Topham K."/>
            <person name="Topping I."/>
            <person name="Tsamla T."/>
            <person name="Vassiliev H."/>
            <person name="Vo A."/>
            <person name="Wangchuk T."/>
            <person name="Wangdi T."/>
            <person name="Weiand M."/>
            <person name="Wilkinson J."/>
            <person name="Wilson A."/>
            <person name="Yadav S."/>
            <person name="Young G."/>
            <person name="Yu Q."/>
            <person name="Zembek L."/>
            <person name="Zhong D."/>
            <person name="Zimmer A."/>
            <person name="Zwirko Z."/>
            <person name="Jaffe D.B."/>
            <person name="Alvarez P."/>
            <person name="Brockman W."/>
            <person name="Butler J."/>
            <person name="Chin C."/>
            <person name="Gnerre S."/>
            <person name="MacCallum I."/>
            <person name="Graves J.A."/>
            <person name="Ponting C.P."/>
            <person name="Breen M."/>
            <person name="Samollow P.B."/>
            <person name="Lander E.S."/>
            <person name="Lindblad-Toh K."/>
        </authorList>
    </citation>
    <scope>NUCLEOTIDE SEQUENCE [LARGE SCALE GENOMIC DNA]</scope>
</reference>
<feature type="repeat" description="Hemopexin" evidence="20">
    <location>
        <begin position="281"/>
        <end position="330"/>
    </location>
</feature>
<feature type="binding site" evidence="17">
    <location>
        <position position="205"/>
    </location>
    <ligand>
        <name>Ca(2+)</name>
        <dbReference type="ChEBI" id="CHEBI:29108"/>
        <label>1</label>
    </ligand>
</feature>
<evidence type="ECO:0000256" key="5">
    <source>
        <dbReference type="ARBA" id="ARBA00022670"/>
    </source>
</evidence>
<feature type="active site" evidence="15">
    <location>
        <position position="223"/>
    </location>
</feature>
<dbReference type="Pfam" id="PF01471">
    <property type="entry name" value="PG_binding_1"/>
    <property type="match status" value="1"/>
</dbReference>
<dbReference type="OrthoDB" id="406838at2759"/>
<comment type="similarity">
    <text evidence="2">Belongs to the peptidase M10A family.</text>
</comment>
<dbReference type="InterPro" id="IPR018486">
    <property type="entry name" value="Hemopexin_CS"/>
</dbReference>
<dbReference type="Ensembl" id="ENSMODT00000000849.1">
    <property type="protein sequence ID" value="ENSMODP00000000831.1"/>
    <property type="gene ID" value="ENSMODG00000000692.1"/>
</dbReference>
<dbReference type="STRING" id="13616.ENSMODP00000000831"/>
<dbReference type="InterPro" id="IPR021190">
    <property type="entry name" value="Pept_M10A"/>
</dbReference>
<feature type="binding site" evidence="17">
    <location>
        <position position="200"/>
    </location>
    <ligand>
        <name>Zn(2+)</name>
        <dbReference type="ChEBI" id="CHEBI:29105"/>
        <label>1</label>
    </ligand>
</feature>
<feature type="binding site" evidence="17">
    <location>
        <position position="198"/>
    </location>
    <ligand>
        <name>Ca(2+)</name>
        <dbReference type="ChEBI" id="CHEBI:29108"/>
        <label>2</label>
    </ligand>
</feature>
<feature type="binding site" evidence="17">
    <location>
        <position position="196"/>
    </location>
    <ligand>
        <name>Ca(2+)</name>
        <dbReference type="ChEBI" id="CHEBI:29108"/>
        <label>2</label>
    </ligand>
</feature>
<dbReference type="FunCoup" id="F6WLV8">
    <property type="interactions" value="22"/>
</dbReference>
<keyword evidence="3" id="KW-0964">Secreted</keyword>
<dbReference type="FunFam" id="3.40.390.10:FF:000007">
    <property type="entry name" value="Collagenase 3"/>
    <property type="match status" value="1"/>
</dbReference>
<name>F6WLV8_MONDO</name>
<evidence type="ECO:0000256" key="14">
    <source>
        <dbReference type="ARBA" id="ARBA00023157"/>
    </source>
</evidence>
<dbReference type="Gene3D" id="3.40.390.10">
    <property type="entry name" value="Collagenase (Catalytic Domain)"/>
    <property type="match status" value="1"/>
</dbReference>
<feature type="chain" id="PRO_5017367518" evidence="21">
    <location>
        <begin position="22"/>
        <end position="472"/>
    </location>
</feature>
<dbReference type="OMA" id="RSNLWLN"/>
<dbReference type="GO" id="GO:1903265">
    <property type="term" value="P:positive regulation of tumor necrosis factor-mediated signaling pathway"/>
    <property type="evidence" value="ECO:0007669"/>
    <property type="project" value="Ensembl"/>
</dbReference>
<feature type="binding site" evidence="17">
    <location>
        <position position="179"/>
    </location>
    <ligand>
        <name>Ca(2+)</name>
        <dbReference type="ChEBI" id="CHEBI:29108"/>
        <label>3</label>
    </ligand>
</feature>
<evidence type="ECO:0000256" key="12">
    <source>
        <dbReference type="ARBA" id="ARBA00023049"/>
    </source>
</evidence>
<evidence type="ECO:0000256" key="2">
    <source>
        <dbReference type="ARBA" id="ARBA00010370"/>
    </source>
</evidence>
<evidence type="ECO:0000256" key="7">
    <source>
        <dbReference type="ARBA" id="ARBA00022729"/>
    </source>
</evidence>
<evidence type="ECO:0000256" key="17">
    <source>
        <dbReference type="PIRSR" id="PIRSR621190-2"/>
    </source>
</evidence>
<gene>
    <name evidence="23" type="primary">MMP8</name>
</gene>
<keyword evidence="9" id="KW-0378">Hydrolase</keyword>
<feature type="binding site" evidence="16">
    <location>
        <position position="232"/>
    </location>
    <ligand>
        <name>Zn(2+)</name>
        <dbReference type="ChEBI" id="CHEBI:29105"/>
        <label>2</label>
        <note>catalytic</note>
    </ligand>
</feature>
<dbReference type="PROSITE" id="PS00546">
    <property type="entry name" value="CYSTEINE_SWITCH"/>
    <property type="match status" value="1"/>
</dbReference>
<keyword evidence="6 16" id="KW-0479">Metal-binding</keyword>
<dbReference type="InterPro" id="IPR006026">
    <property type="entry name" value="Peptidase_Metallo"/>
</dbReference>
<dbReference type="GO" id="GO:0035987">
    <property type="term" value="P:endodermal cell differentiation"/>
    <property type="evidence" value="ECO:0007669"/>
    <property type="project" value="Ensembl"/>
</dbReference>
<keyword evidence="8" id="KW-0677">Repeat</keyword>
<dbReference type="SMART" id="SM00235">
    <property type="entry name" value="ZnMc"/>
    <property type="match status" value="1"/>
</dbReference>
<protein>
    <submittedName>
        <fullName evidence="23">Matrix metallopeptidase 8</fullName>
    </submittedName>
</protein>
<dbReference type="GeneID" id="100012425"/>
<feature type="binding site" evidence="17">
    <location>
        <position position="205"/>
    </location>
    <ligand>
        <name>Ca(2+)</name>
        <dbReference type="ChEBI" id="CHEBI:29108"/>
        <label>3</label>
    </ligand>
</feature>
<dbReference type="GO" id="GO:0071222">
    <property type="term" value="P:cellular response to lipopolysaccharide"/>
    <property type="evidence" value="ECO:0007669"/>
    <property type="project" value="Ensembl"/>
</dbReference>
<dbReference type="Pfam" id="PF00413">
    <property type="entry name" value="Peptidase_M10"/>
    <property type="match status" value="1"/>
</dbReference>
<feature type="binding site" evidence="17">
    <location>
        <position position="385"/>
    </location>
    <ligand>
        <name>Ca(2+)</name>
        <dbReference type="ChEBI" id="CHEBI:29108"/>
        <label>5</label>
    </ligand>
</feature>
<evidence type="ECO:0000256" key="10">
    <source>
        <dbReference type="ARBA" id="ARBA00022833"/>
    </source>
</evidence>
<evidence type="ECO:0000256" key="13">
    <source>
        <dbReference type="ARBA" id="ARBA00023145"/>
    </source>
</evidence>
<evidence type="ECO:0000313" key="23">
    <source>
        <dbReference type="Ensembl" id="ENSMODP00000000831.1"/>
    </source>
</evidence>
<dbReference type="FunFam" id="2.110.10.10:FF:000002">
    <property type="entry name" value="Matrix metallopeptidase 3"/>
    <property type="match status" value="1"/>
</dbReference>
<evidence type="ECO:0000256" key="3">
    <source>
        <dbReference type="ARBA" id="ARBA00022525"/>
    </source>
</evidence>
<dbReference type="PANTHER" id="PTHR10201">
    <property type="entry name" value="MATRIX METALLOPROTEINASE"/>
    <property type="match status" value="1"/>
</dbReference>
<keyword evidence="4" id="KW-0272">Extracellular matrix</keyword>
<evidence type="ECO:0000256" key="21">
    <source>
        <dbReference type="SAM" id="SignalP"/>
    </source>
</evidence>
<dbReference type="SUPFAM" id="SSF55486">
    <property type="entry name" value="Metalloproteases ('zincins'), catalytic domain"/>
    <property type="match status" value="1"/>
</dbReference>
<dbReference type="InterPro" id="IPR036365">
    <property type="entry name" value="PGBD-like_sf"/>
</dbReference>
<dbReference type="GO" id="GO:0043120">
    <property type="term" value="F:tumor necrosis factor binding"/>
    <property type="evidence" value="ECO:0007669"/>
    <property type="project" value="Ensembl"/>
</dbReference>
<feature type="disulfide bond" evidence="18">
    <location>
        <begin position="284"/>
        <end position="471"/>
    </location>
</feature>
<evidence type="ECO:0000256" key="11">
    <source>
        <dbReference type="ARBA" id="ARBA00022837"/>
    </source>
</evidence>
<dbReference type="InterPro" id="IPR033739">
    <property type="entry name" value="M10A_MMP"/>
</dbReference>
<dbReference type="GO" id="GO:0006508">
    <property type="term" value="P:proteolysis"/>
    <property type="evidence" value="ECO:0007669"/>
    <property type="project" value="UniProtKB-KW"/>
</dbReference>
<feature type="binding site" description="in inhibited form" evidence="17">
    <location>
        <position position="95"/>
    </location>
    <ligand>
        <name>Zn(2+)</name>
        <dbReference type="ChEBI" id="CHEBI:29105"/>
        <label>2</label>
        <note>catalytic</note>
    </ligand>
</feature>
<keyword evidence="11 17" id="KW-0106">Calcium</keyword>
<reference evidence="23" key="2">
    <citation type="submission" date="2025-08" db="UniProtKB">
        <authorList>
            <consortium name="Ensembl"/>
        </authorList>
    </citation>
    <scope>IDENTIFICATION</scope>
</reference>
<dbReference type="GO" id="GO:0004252">
    <property type="term" value="F:serine-type endopeptidase activity"/>
    <property type="evidence" value="ECO:0007669"/>
    <property type="project" value="Ensembl"/>
</dbReference>
<feature type="repeat" description="Hemopexin" evidence="20">
    <location>
        <begin position="331"/>
        <end position="377"/>
    </location>
</feature>
<dbReference type="InterPro" id="IPR002477">
    <property type="entry name" value="Peptidoglycan-bd-like"/>
</dbReference>
<dbReference type="GO" id="GO:0005615">
    <property type="term" value="C:extracellular space"/>
    <property type="evidence" value="ECO:0007669"/>
    <property type="project" value="Ensembl"/>
</dbReference>
<comment type="cofactor">
    <cofactor evidence="17">
        <name>Zn(2+)</name>
        <dbReference type="ChEBI" id="CHEBI:29105"/>
    </cofactor>
    <text evidence="17">Binds 2 Zn(2+) ions per subunit.</text>
</comment>
<feature type="binding site" evidence="17">
    <location>
        <position position="240"/>
    </location>
    <ligand>
        <name>Zn(2+)</name>
        <dbReference type="ChEBI" id="CHEBI:29105"/>
        <label>2</label>
        <note>catalytic</note>
    </ligand>
</feature>
<feature type="binding site" evidence="17">
    <location>
        <position position="162"/>
    </location>
    <ligand>
        <name>Ca(2+)</name>
        <dbReference type="ChEBI" id="CHEBI:29108"/>
        <label>2</label>
    </ligand>
</feature>
<comment type="subcellular location">
    <subcellularLocation>
        <location evidence="1">Secreted</location>
        <location evidence="1">Extracellular space</location>
        <location evidence="1">Extracellular matrix</location>
    </subcellularLocation>
</comment>
<feature type="binding site" evidence="17">
    <location>
        <position position="174"/>
    </location>
    <ligand>
        <name>Zn(2+)</name>
        <dbReference type="ChEBI" id="CHEBI:29105"/>
        <label>1</label>
    </ligand>
</feature>
<evidence type="ECO:0000256" key="16">
    <source>
        <dbReference type="PIRSR" id="PIRSR001191-2"/>
    </source>
</evidence>
<dbReference type="Bgee" id="ENSMODG00000000692">
    <property type="expression patterns" value="Expressed in ectoderm-derived structure and 2 other cell types or tissues"/>
</dbReference>
<feature type="repeat" description="Hemopexin" evidence="20">
    <location>
        <begin position="379"/>
        <end position="427"/>
    </location>
</feature>
<dbReference type="Pfam" id="PF00045">
    <property type="entry name" value="Hemopexin"/>
    <property type="match status" value="4"/>
</dbReference>
<feature type="binding site" evidence="17">
    <location>
        <position position="202"/>
    </location>
    <ligand>
        <name>Ca(2+)</name>
        <dbReference type="ChEBI" id="CHEBI:29108"/>
        <label>3</label>
    </ligand>
</feature>
<dbReference type="PROSITE" id="PS00024">
    <property type="entry name" value="HEMOPEXIN"/>
    <property type="match status" value="1"/>
</dbReference>
<evidence type="ECO:0000313" key="24">
    <source>
        <dbReference type="Proteomes" id="UP000002280"/>
    </source>
</evidence>
<evidence type="ECO:0000256" key="19">
    <source>
        <dbReference type="PIRSR" id="PIRSR621190-5"/>
    </source>
</evidence>
<feature type="binding site" evidence="17">
    <location>
        <position position="182"/>
    </location>
    <ligand>
        <name>Ca(2+)</name>
        <dbReference type="ChEBI" id="CHEBI:29108"/>
        <label>3</label>
    </ligand>
</feature>
<dbReference type="SMART" id="SM00120">
    <property type="entry name" value="HX"/>
    <property type="match status" value="4"/>
</dbReference>
<dbReference type="KEGG" id="mdo:100012425"/>
<keyword evidence="5" id="KW-0645">Protease</keyword>
<dbReference type="eggNOG" id="KOG1565">
    <property type="taxonomic scope" value="Eukaryota"/>
</dbReference>
<sequence>MPKMKKALLFLLLLFTQLSSPFPIFLESLEEKKMAFVQNYLESFYDMPIRGNKIKRWKNGTQLVEKIKEMQKFFGLEVTGQPDEETMEVMKMPRCGVPDVGGYQVTDGNPKWNKNDITYSLINYTPDLPKADVDSAIEKAFQLWSHPTPLKFTRSDNNNEADIQISFARGAHGDNSPFDGESGILAHAYQPGRGIGGDAHFDEDETWSKGSRGTNLFLVAAHEFGHSLGLAHSSDPGALMFPTYSFSEPSTYVLSQDDINGIQFLYGQSNNPIKPTGPTTPRTCDPQLTFDAITTLRNEVIVFKDKYFWRKYRQQLRPEFYMISLFWPSLPSGIQAAYEDVEKDLVFLFKGNQYWALNGYEIRPGFPRDISNFGFPRSVQAVDAAVSIRQSGKAYFFVKNQFWRYDNQRRAMDPGYPKNIADVFQGMTNTVDAVFHRDNFFYFFTGPTYYKFDLRARRIVSVGRSNRLLNCR</sequence>
<feature type="binding site" evidence="17">
    <location>
        <position position="172"/>
    </location>
    <ligand>
        <name>Zn(2+)</name>
        <dbReference type="ChEBI" id="CHEBI:29105"/>
        <label>1</label>
    </ligand>
</feature>
<feature type="binding site" evidence="17">
    <location>
        <position position="127"/>
    </location>
    <ligand>
        <name>Ca(2+)</name>
        <dbReference type="ChEBI" id="CHEBI:29108"/>
        <label>1</label>
    </ligand>
</feature>
<feature type="binding site" evidence="17">
    <location>
        <position position="432"/>
    </location>
    <ligand>
        <name>Ca(2+)</name>
        <dbReference type="ChEBI" id="CHEBI:29108"/>
        <label>4</label>
    </ligand>
</feature>
<dbReference type="PANTHER" id="PTHR10201:SF267">
    <property type="entry name" value="MACROPHAGE METALLOELASTASE"/>
    <property type="match status" value="1"/>
</dbReference>
<dbReference type="SUPFAM" id="SSF50923">
    <property type="entry name" value="Hemopexin-like domain"/>
    <property type="match status" value="1"/>
</dbReference>
<evidence type="ECO:0000256" key="18">
    <source>
        <dbReference type="PIRSR" id="PIRSR621190-3"/>
    </source>
</evidence>
<dbReference type="InterPro" id="IPR001818">
    <property type="entry name" value="Pept_M10_metallopeptidase"/>
</dbReference>
<evidence type="ECO:0000256" key="20">
    <source>
        <dbReference type="PROSITE-ProRule" id="PRU01011"/>
    </source>
</evidence>
<feature type="binding site" evidence="17">
    <location>
        <position position="187"/>
    </location>
    <ligand>
        <name>Zn(2+)</name>
        <dbReference type="ChEBI" id="CHEBI:29105"/>
        <label>1</label>
    </ligand>
</feature>
<reference evidence="23" key="3">
    <citation type="submission" date="2025-09" db="UniProtKB">
        <authorList>
            <consortium name="Ensembl"/>
        </authorList>
    </citation>
    <scope>IDENTIFICATION</scope>
</reference>
<keyword evidence="10 16" id="KW-0862">Zinc</keyword>
<dbReference type="CDD" id="cd04278">
    <property type="entry name" value="ZnMc_MMP"/>
    <property type="match status" value="1"/>
</dbReference>